<reference evidence="2 3" key="1">
    <citation type="submission" date="2020-08" db="EMBL/GenBank/DDBJ databases">
        <title>Genomic Encyclopedia of Type Strains, Phase III (KMG-III): the genomes of soil and plant-associated and newly described type strains.</title>
        <authorList>
            <person name="Whitman W."/>
        </authorList>
    </citation>
    <scope>NUCLEOTIDE SEQUENCE [LARGE SCALE GENOMIC DNA]</scope>
    <source>
        <strain evidence="2 3">CECT 8234</strain>
    </source>
</reference>
<comment type="caution">
    <text evidence="2">The sequence shown here is derived from an EMBL/GenBank/DDBJ whole genome shotgun (WGS) entry which is preliminary data.</text>
</comment>
<gene>
    <name evidence="2" type="ORF">FHS16_004581</name>
</gene>
<accession>A0A7W5CCA1</accession>
<dbReference type="PROSITE" id="PS51257">
    <property type="entry name" value="PROKAR_LIPOPROTEIN"/>
    <property type="match status" value="1"/>
</dbReference>
<proteinExistence type="predicted"/>
<keyword evidence="1" id="KW-0732">Signal</keyword>
<protein>
    <recommendedName>
        <fullName evidence="4">Tetratricopeptide repeat protein</fullName>
    </recommendedName>
</protein>
<evidence type="ECO:0008006" key="4">
    <source>
        <dbReference type="Google" id="ProtNLM"/>
    </source>
</evidence>
<name>A0A7W5CCA1_9BACL</name>
<feature type="signal peptide" evidence="1">
    <location>
        <begin position="1"/>
        <end position="28"/>
    </location>
</feature>
<dbReference type="RefSeq" id="WP_183568026.1">
    <property type="nucleotide sequence ID" value="NZ_CBCSLB010000040.1"/>
</dbReference>
<sequence>MKRFTLMFLNCVLSGLVIISLLTSCSNGDPYEESMRLGKDALKENQYEVALKQFDYALIEKPSDPDASALFERVQIELSKVEDEKNKTAISMNVQEIEKELYMDLENLFNAMSEDDDLTTNIGFYSDRILSTEIAISKFIDDSSSDNQMLNRAILLSFIQNEFQHIYETIINNPESRYARLRNDIKLKDASLGFKAYKVLISNE</sequence>
<organism evidence="2 3">
    <name type="scientific">Paenibacillus endophyticus</name>
    <dbReference type="NCBI Taxonomy" id="1294268"/>
    <lineage>
        <taxon>Bacteria</taxon>
        <taxon>Bacillati</taxon>
        <taxon>Bacillota</taxon>
        <taxon>Bacilli</taxon>
        <taxon>Bacillales</taxon>
        <taxon>Paenibacillaceae</taxon>
        <taxon>Paenibacillus</taxon>
    </lineage>
</organism>
<evidence type="ECO:0000313" key="2">
    <source>
        <dbReference type="EMBL" id="MBB3154499.1"/>
    </source>
</evidence>
<keyword evidence="3" id="KW-1185">Reference proteome</keyword>
<dbReference type="AlphaFoldDB" id="A0A7W5CCA1"/>
<feature type="chain" id="PRO_5031322412" description="Tetratricopeptide repeat protein" evidence="1">
    <location>
        <begin position="29"/>
        <end position="204"/>
    </location>
</feature>
<dbReference type="EMBL" id="JACHXW010000016">
    <property type="protein sequence ID" value="MBB3154499.1"/>
    <property type="molecule type" value="Genomic_DNA"/>
</dbReference>
<evidence type="ECO:0000256" key="1">
    <source>
        <dbReference type="SAM" id="SignalP"/>
    </source>
</evidence>
<dbReference type="Proteomes" id="UP000518605">
    <property type="component" value="Unassembled WGS sequence"/>
</dbReference>
<evidence type="ECO:0000313" key="3">
    <source>
        <dbReference type="Proteomes" id="UP000518605"/>
    </source>
</evidence>